<keyword evidence="1" id="KW-0812">Transmembrane</keyword>
<evidence type="ECO:0000313" key="2">
    <source>
        <dbReference type="EMBL" id="KAJ6633200.1"/>
    </source>
</evidence>
<name>A0A9Q0RVA0_9DIPT</name>
<feature type="transmembrane region" description="Helical" evidence="1">
    <location>
        <begin position="345"/>
        <end position="365"/>
    </location>
</feature>
<feature type="transmembrane region" description="Helical" evidence="1">
    <location>
        <begin position="171"/>
        <end position="190"/>
    </location>
</feature>
<gene>
    <name evidence="2" type="ORF">Bhyg_15497</name>
</gene>
<organism evidence="2 3">
    <name type="scientific">Pseudolycoriella hygida</name>
    <dbReference type="NCBI Taxonomy" id="35572"/>
    <lineage>
        <taxon>Eukaryota</taxon>
        <taxon>Metazoa</taxon>
        <taxon>Ecdysozoa</taxon>
        <taxon>Arthropoda</taxon>
        <taxon>Hexapoda</taxon>
        <taxon>Insecta</taxon>
        <taxon>Pterygota</taxon>
        <taxon>Neoptera</taxon>
        <taxon>Endopterygota</taxon>
        <taxon>Diptera</taxon>
        <taxon>Nematocera</taxon>
        <taxon>Sciaroidea</taxon>
        <taxon>Sciaridae</taxon>
        <taxon>Pseudolycoriella</taxon>
    </lineage>
</organism>
<evidence type="ECO:0000256" key="1">
    <source>
        <dbReference type="SAM" id="Phobius"/>
    </source>
</evidence>
<reference evidence="2" key="1">
    <citation type="submission" date="2022-07" db="EMBL/GenBank/DDBJ databases">
        <authorList>
            <person name="Trinca V."/>
            <person name="Uliana J.V.C."/>
            <person name="Torres T.T."/>
            <person name="Ward R.J."/>
            <person name="Monesi N."/>
        </authorList>
    </citation>
    <scope>NUCLEOTIDE SEQUENCE</scope>
    <source>
        <strain evidence="2">HSMRA1968</strain>
        <tissue evidence="2">Whole embryos</tissue>
    </source>
</reference>
<accession>A0A9Q0RVA0</accession>
<dbReference type="EMBL" id="WJQU01002138">
    <property type="protein sequence ID" value="KAJ6633200.1"/>
    <property type="molecule type" value="Genomic_DNA"/>
</dbReference>
<feature type="non-terminal residue" evidence="2">
    <location>
        <position position="1"/>
    </location>
</feature>
<protein>
    <submittedName>
        <fullName evidence="2">Uncharacterized protein</fullName>
    </submittedName>
</protein>
<sequence length="382" mass="44458">LQVKRKMLKWCNILLISEFYQFQARSIANNSCTDKSTADLPEQCILKCVQTLYDNKFCTICENNSNFSVNFLKKETLDEQLKLKWCSVCETGQWQINSTNYELQRRELHRRKPHKHIRKDFNASGINWCIDVFNLYEFNATKSLNRKKRFINRGFGFGPHSPSRPTDHSEAYILMGMIIFGTFMLCVLVNSCTDKSTADLPEQCILKCVQTLYDNKFCTICENNSNFSVDFPKKDTLDEQLKLKWCSVCETGQWHMKSTHYELQKYQANRHNPHSHTGNVANALEISWCIYVLKLYEFNVAKELFRTKRLSFNQGTKRFSFNPGIGGFYSRPQKPSRRVVYSETFILVGKILTGILLLCALLYLCKIFSKRIGTPGNYQINS</sequence>
<proteinExistence type="predicted"/>
<keyword evidence="1" id="KW-1133">Transmembrane helix</keyword>
<dbReference type="AlphaFoldDB" id="A0A9Q0RVA0"/>
<evidence type="ECO:0000313" key="3">
    <source>
        <dbReference type="Proteomes" id="UP001151699"/>
    </source>
</evidence>
<keyword evidence="1" id="KW-0472">Membrane</keyword>
<dbReference type="Proteomes" id="UP001151699">
    <property type="component" value="Unassembled WGS sequence"/>
</dbReference>
<comment type="caution">
    <text evidence="2">The sequence shown here is derived from an EMBL/GenBank/DDBJ whole genome shotgun (WGS) entry which is preliminary data.</text>
</comment>
<keyword evidence="3" id="KW-1185">Reference proteome</keyword>